<dbReference type="PANTHER" id="PTHR23235">
    <property type="entry name" value="KRUEPPEL-LIKE TRANSCRIPTION FACTOR"/>
    <property type="match status" value="1"/>
</dbReference>
<dbReference type="HOGENOM" id="CLU_028814_3_0_1"/>
<dbReference type="eggNOG" id="KOG1721">
    <property type="taxonomic scope" value="Eukaryota"/>
</dbReference>
<feature type="compositionally biased region" description="Polar residues" evidence="5">
    <location>
        <begin position="363"/>
        <end position="372"/>
    </location>
</feature>
<dbReference type="PROSITE" id="PS00028">
    <property type="entry name" value="ZINC_FINGER_C2H2_1"/>
    <property type="match status" value="1"/>
</dbReference>
<evidence type="ECO:0000256" key="1">
    <source>
        <dbReference type="ARBA" id="ARBA00022723"/>
    </source>
</evidence>
<keyword evidence="3" id="KW-0862">Zinc</keyword>
<gene>
    <name evidence="7" type="ORF">SNOG_09345</name>
</gene>
<organism evidence="7 8">
    <name type="scientific">Phaeosphaeria nodorum (strain SN15 / ATCC MYA-4574 / FGSC 10173)</name>
    <name type="common">Glume blotch fungus</name>
    <name type="synonym">Parastagonospora nodorum</name>
    <dbReference type="NCBI Taxonomy" id="321614"/>
    <lineage>
        <taxon>Eukaryota</taxon>
        <taxon>Fungi</taxon>
        <taxon>Dikarya</taxon>
        <taxon>Ascomycota</taxon>
        <taxon>Pezizomycotina</taxon>
        <taxon>Dothideomycetes</taxon>
        <taxon>Pleosporomycetidae</taxon>
        <taxon>Pleosporales</taxon>
        <taxon>Pleosporineae</taxon>
        <taxon>Phaeosphaeriaceae</taxon>
        <taxon>Parastagonospora</taxon>
    </lineage>
</organism>
<dbReference type="SUPFAM" id="SSF57667">
    <property type="entry name" value="beta-beta-alpha zinc fingers"/>
    <property type="match status" value="1"/>
</dbReference>
<dbReference type="InterPro" id="IPR036236">
    <property type="entry name" value="Znf_C2H2_sf"/>
</dbReference>
<evidence type="ECO:0000259" key="6">
    <source>
        <dbReference type="PROSITE" id="PS50157"/>
    </source>
</evidence>
<evidence type="ECO:0000256" key="3">
    <source>
        <dbReference type="ARBA" id="ARBA00022833"/>
    </source>
</evidence>
<proteinExistence type="predicted"/>
<accession>Q0UFW9</accession>
<dbReference type="GO" id="GO:0008270">
    <property type="term" value="F:zinc ion binding"/>
    <property type="evidence" value="ECO:0007669"/>
    <property type="project" value="UniProtKB-KW"/>
</dbReference>
<dbReference type="EMBL" id="CH445338">
    <property type="protein sequence ID" value="EAT83537.2"/>
    <property type="molecule type" value="Genomic_DNA"/>
</dbReference>
<protein>
    <recommendedName>
        <fullName evidence="6">C2H2-type domain-containing protein</fullName>
    </recommendedName>
</protein>
<sequence>MAAVVAHQQAALWHRRLDHFHIPDVHFTGMMPQYENQRTGGSAPTSRSFLPATTQMDLSLPLFSANGLPTSVPYQSSGTFAYGSSVDPYNMQQSNMQHSYSMNYTSNLSPAVSYADRTEHQSLANVHEARHAFALDNAHLVKAESASPAQSSPVYNNTSYTSECKRSSSEPMDPSNINFATDVDTLMKAIQAKQTTSTQQQEAPPKFDILITSQREEPKVSQKPRKRYQCHMPDCNKSFFQKTHLEIHIRAHTGAKPFVSLSNQKLRASINRFPGVQGTRMWSKIFSTRQLEDKELWEYFASLYKNSNKGIKGRGKDRRISAMSSSASVHPLSYSTMPTSNNRSYPGLYNHNGSDRSSRSSSACTDLSNQRPEPNYDFNAPMQAGYPTQGTGYDDMVFPERKMY</sequence>
<dbReference type="VEuPathDB" id="FungiDB:JI435_093450"/>
<feature type="region of interest" description="Disordered" evidence="5">
    <location>
        <begin position="145"/>
        <end position="176"/>
    </location>
</feature>
<dbReference type="KEGG" id="pno:SNOG_09345"/>
<dbReference type="STRING" id="321614.Q0UFW9"/>
<evidence type="ECO:0000256" key="2">
    <source>
        <dbReference type="ARBA" id="ARBA00022771"/>
    </source>
</evidence>
<evidence type="ECO:0000256" key="5">
    <source>
        <dbReference type="SAM" id="MobiDB-lite"/>
    </source>
</evidence>
<evidence type="ECO:0000313" key="7">
    <source>
        <dbReference type="EMBL" id="EAT83537.2"/>
    </source>
</evidence>
<name>Q0UFW9_PHANO</name>
<evidence type="ECO:0000256" key="4">
    <source>
        <dbReference type="PROSITE-ProRule" id="PRU00042"/>
    </source>
</evidence>
<dbReference type="AlphaFoldDB" id="Q0UFW9"/>
<dbReference type="InterPro" id="IPR013087">
    <property type="entry name" value="Znf_C2H2_type"/>
</dbReference>
<keyword evidence="1" id="KW-0479">Metal-binding</keyword>
<feature type="compositionally biased region" description="Polar residues" evidence="5">
    <location>
        <begin position="330"/>
        <end position="344"/>
    </location>
</feature>
<dbReference type="GeneID" id="5976541"/>
<dbReference type="PANTHER" id="PTHR23235:SF120">
    <property type="entry name" value="KRUPPEL-LIKE FACTOR 15"/>
    <property type="match status" value="1"/>
</dbReference>
<dbReference type="Gene3D" id="3.30.160.60">
    <property type="entry name" value="Classic Zinc Finger"/>
    <property type="match status" value="1"/>
</dbReference>
<dbReference type="SMART" id="SM00355">
    <property type="entry name" value="ZnF_C2H2"/>
    <property type="match status" value="1"/>
</dbReference>
<reference evidence="8" key="1">
    <citation type="journal article" date="2007" name="Plant Cell">
        <title>Dothideomycete-plant interactions illuminated by genome sequencing and EST analysis of the wheat pathogen Stagonospora nodorum.</title>
        <authorList>
            <person name="Hane J.K."/>
            <person name="Lowe R.G."/>
            <person name="Solomon P.S."/>
            <person name="Tan K.C."/>
            <person name="Schoch C.L."/>
            <person name="Spatafora J.W."/>
            <person name="Crous P.W."/>
            <person name="Kodira C."/>
            <person name="Birren B.W."/>
            <person name="Galagan J.E."/>
            <person name="Torriani S.F."/>
            <person name="McDonald B.A."/>
            <person name="Oliver R.P."/>
        </authorList>
    </citation>
    <scope>NUCLEOTIDE SEQUENCE [LARGE SCALE GENOMIC DNA]</scope>
    <source>
        <strain evidence="8">SN15 / ATCC MYA-4574 / FGSC 10173</strain>
    </source>
</reference>
<dbReference type="RefSeq" id="XP_001799640.1">
    <property type="nucleotide sequence ID" value="XM_001799588.1"/>
</dbReference>
<feature type="domain" description="C2H2-type" evidence="6">
    <location>
        <begin position="228"/>
        <end position="257"/>
    </location>
</feature>
<feature type="compositionally biased region" description="Polar residues" evidence="5">
    <location>
        <begin position="147"/>
        <end position="162"/>
    </location>
</feature>
<dbReference type="PROSITE" id="PS50157">
    <property type="entry name" value="ZINC_FINGER_C2H2_2"/>
    <property type="match status" value="1"/>
</dbReference>
<feature type="region of interest" description="Disordered" evidence="5">
    <location>
        <begin position="330"/>
        <end position="393"/>
    </location>
</feature>
<evidence type="ECO:0000313" key="8">
    <source>
        <dbReference type="Proteomes" id="UP000001055"/>
    </source>
</evidence>
<keyword evidence="2 4" id="KW-0863">Zinc-finger</keyword>
<dbReference type="Proteomes" id="UP000001055">
    <property type="component" value="Unassembled WGS sequence"/>
</dbReference>
<dbReference type="InParanoid" id="Q0UFW9"/>